<evidence type="ECO:0000256" key="8">
    <source>
        <dbReference type="ARBA" id="ARBA00022679"/>
    </source>
</evidence>
<dbReference type="InterPro" id="IPR013785">
    <property type="entry name" value="Aldolase_TIM"/>
</dbReference>
<dbReference type="NCBIfam" id="TIGR01513">
    <property type="entry name" value="NAPRTase_put"/>
    <property type="match status" value="1"/>
</dbReference>
<evidence type="ECO:0000256" key="11">
    <source>
        <dbReference type="RuleBase" id="RU365100"/>
    </source>
</evidence>
<comment type="pathway">
    <text evidence="1 11">Cofactor biosynthesis; NAD(+) biosynthesis; nicotinate D-ribonucleotide from nicotinate: step 1/1.</text>
</comment>
<comment type="function">
    <text evidence="9">Catalyzes the first step in the biosynthesis of NAD from nicotinic acid, the ATP-dependent synthesis of beta-nicotinate D-ribonucleotide from nicotinate and 5-phospho-D-ribose 1-phosphate. Helps prevent cellular oxidative stress via its role in NAD biosynthesis.</text>
</comment>
<evidence type="ECO:0000256" key="2">
    <source>
        <dbReference type="ARBA" id="ARBA00010897"/>
    </source>
</evidence>
<feature type="domain" description="Nicotinate phosphoribosyltransferase N-terminal" evidence="13">
    <location>
        <begin position="26"/>
        <end position="153"/>
    </location>
</feature>
<evidence type="ECO:0000256" key="3">
    <source>
        <dbReference type="ARBA" id="ARBA00013236"/>
    </source>
</evidence>
<dbReference type="GO" id="GO:0016740">
    <property type="term" value="F:transferase activity"/>
    <property type="evidence" value="ECO:0007669"/>
    <property type="project" value="UniProtKB-KW"/>
</dbReference>
<protein>
    <recommendedName>
        <fullName evidence="4 11">Nicotinate phosphoribosyltransferase</fullName>
        <ecNumber evidence="3 11">6.3.4.21</ecNumber>
    </recommendedName>
</protein>
<feature type="domain" description="Nicotinate phosphoribosyltransferase C-terminal" evidence="14">
    <location>
        <begin position="428"/>
        <end position="537"/>
    </location>
</feature>
<dbReference type="OrthoDB" id="193380at2759"/>
<dbReference type="Pfam" id="PF17767">
    <property type="entry name" value="NAPRTase_N"/>
    <property type="match status" value="1"/>
</dbReference>
<evidence type="ECO:0000256" key="7">
    <source>
        <dbReference type="ARBA" id="ARBA00022642"/>
    </source>
</evidence>
<evidence type="ECO:0000256" key="10">
    <source>
        <dbReference type="ARBA" id="ARBA00048668"/>
    </source>
</evidence>
<dbReference type="Gene3D" id="3.20.20.70">
    <property type="entry name" value="Aldolase class I"/>
    <property type="match status" value="1"/>
</dbReference>
<comment type="PTM">
    <text evidence="11">Transiently phosphorylated on a His residue during the reaction cycle. Phosphorylation strongly increases the affinity for substrates and increases the rate of nicotinate D-ribonucleotide production. Dephosphorylation regenerates the low-affinity form of the enzyme, leading to product release.</text>
</comment>
<dbReference type="OMA" id="VYFPGSP"/>
<dbReference type="InterPro" id="IPR041619">
    <property type="entry name" value="NAPRTase_C"/>
</dbReference>
<evidence type="ECO:0000256" key="5">
    <source>
        <dbReference type="ARBA" id="ARBA00022553"/>
    </source>
</evidence>
<dbReference type="InterPro" id="IPR040727">
    <property type="entry name" value="NAPRTase_N"/>
</dbReference>
<dbReference type="FunFam" id="3.20.140.10:FF:000002">
    <property type="entry name" value="Nicotinate phosphoribosyltransferase"/>
    <property type="match status" value="1"/>
</dbReference>
<dbReference type="RefSeq" id="XP_038051827.1">
    <property type="nucleotide sequence ID" value="XM_038195899.1"/>
</dbReference>
<dbReference type="SUPFAM" id="SSF54675">
    <property type="entry name" value="Nicotinate/Quinolinate PRTase N-terminal domain-like"/>
    <property type="match status" value="1"/>
</dbReference>
<evidence type="ECO:0000256" key="4">
    <source>
        <dbReference type="ARBA" id="ARBA00021569"/>
    </source>
</evidence>
<dbReference type="GO" id="GO:0004516">
    <property type="term" value="F:nicotinate phosphoribosyltransferase activity"/>
    <property type="evidence" value="ECO:0007669"/>
    <property type="project" value="UniProtKB-UniRule"/>
</dbReference>
<dbReference type="AlphaFoldDB" id="A0A913ZJ58"/>
<evidence type="ECO:0000256" key="9">
    <source>
        <dbReference type="ARBA" id="ARBA00023426"/>
    </source>
</evidence>
<evidence type="ECO:0000256" key="1">
    <source>
        <dbReference type="ARBA" id="ARBA00004952"/>
    </source>
</evidence>
<dbReference type="GO" id="GO:0005829">
    <property type="term" value="C:cytosol"/>
    <property type="evidence" value="ECO:0007669"/>
    <property type="project" value="TreeGrafter"/>
</dbReference>
<keyword evidence="6 11" id="KW-0436">Ligase</keyword>
<evidence type="ECO:0000259" key="12">
    <source>
        <dbReference type="Pfam" id="PF04095"/>
    </source>
</evidence>
<dbReference type="InterPro" id="IPR041525">
    <property type="entry name" value="N/Namide_PRibTrfase"/>
</dbReference>
<dbReference type="CDD" id="cd01570">
    <property type="entry name" value="NAPRTase_A"/>
    <property type="match status" value="1"/>
</dbReference>
<evidence type="ECO:0000256" key="6">
    <source>
        <dbReference type="ARBA" id="ARBA00022598"/>
    </source>
</evidence>
<dbReference type="Pfam" id="PF04095">
    <property type="entry name" value="NAPRTase"/>
    <property type="match status" value="1"/>
</dbReference>
<keyword evidence="8 11" id="KW-0808">Transferase</keyword>
<evidence type="ECO:0000313" key="16">
    <source>
        <dbReference type="Proteomes" id="UP000887568"/>
    </source>
</evidence>
<dbReference type="InterPro" id="IPR036068">
    <property type="entry name" value="Nicotinate_pribotase-like_C"/>
</dbReference>
<dbReference type="CTD" id="93100"/>
<evidence type="ECO:0000313" key="15">
    <source>
        <dbReference type="EnsemblMetazoa" id="XP_038051828.1"/>
    </source>
</evidence>
<dbReference type="EnsemblMetazoa" id="XM_038195900.1">
    <property type="protein sequence ID" value="XP_038051828.1"/>
    <property type="gene ID" value="LOC119724718"/>
</dbReference>
<dbReference type="EC" id="6.3.4.21" evidence="3 11"/>
<dbReference type="PIRSF" id="PIRSF000484">
    <property type="entry name" value="NAPRT"/>
    <property type="match status" value="1"/>
</dbReference>
<reference evidence="15" key="1">
    <citation type="submission" date="2022-11" db="UniProtKB">
        <authorList>
            <consortium name="EnsemblMetazoa"/>
        </authorList>
    </citation>
    <scope>IDENTIFICATION</scope>
</reference>
<sequence>MAANNINNNASILESGQESNGIIQALLTDQYQITMAYAYWKSRRTDSRAVFDLFFRRNPFRGEFTIFAGLQECLRFLKNFRYTDSDIAFLRTVLPPTTERGFFDYLSALNCSAIQLYAIDEGSVVFPRVPLLRIEGPLPLVQLLETTLLNLINYASLVATNAARFRLASGPNKQLLEFGLRRAQGPDGGLSASKYSYIGGFDATSNVLAGKLYNIPLRGTNAHSLVMSFRSIDDLKNKMLQPKDATSDPIDLAASSLAWLDKVCQLLDLRDTNEGELASFIAYAVAFPQGFLVLVDTYDVLKSGVANFCAVSLALNDIGYKAVGVRIDSGDLAYQSLEIRKIFERVAQEFGLPWFCDVTIVASNDINEETLHSLQQQGNSIDAFGIGTHLVTCQKQPALGCVFKLVQIDDEPRIKLSHDIEKVTIPGRKTAYRLYGSDGLAIADLMAQPSETSPEAQKVVLCRHPFEALTRVNVRPTKVDKLHKLYMKDGEICQPLPTLSEVRDNVKRSMQTLRSDVKRELNPTPYKVSVTSNLYHFLHDLWQESLPVGQLS</sequence>
<comment type="similarity">
    <text evidence="2 11">Belongs to the NAPRTase family.</text>
</comment>
<dbReference type="GeneID" id="119724718"/>
<evidence type="ECO:0000259" key="13">
    <source>
        <dbReference type="Pfam" id="PF17767"/>
    </source>
</evidence>
<evidence type="ECO:0000259" key="14">
    <source>
        <dbReference type="Pfam" id="PF17956"/>
    </source>
</evidence>
<dbReference type="PANTHER" id="PTHR11098">
    <property type="entry name" value="NICOTINATE PHOSPHORIBOSYLTRANSFERASE"/>
    <property type="match status" value="1"/>
</dbReference>
<organism evidence="15 16">
    <name type="scientific">Patiria miniata</name>
    <name type="common">Bat star</name>
    <name type="synonym">Asterina miniata</name>
    <dbReference type="NCBI Taxonomy" id="46514"/>
    <lineage>
        <taxon>Eukaryota</taxon>
        <taxon>Metazoa</taxon>
        <taxon>Echinodermata</taxon>
        <taxon>Eleutherozoa</taxon>
        <taxon>Asterozoa</taxon>
        <taxon>Asteroidea</taxon>
        <taxon>Valvatacea</taxon>
        <taxon>Valvatida</taxon>
        <taxon>Asterinidae</taxon>
        <taxon>Patiria</taxon>
    </lineage>
</organism>
<dbReference type="EnsemblMetazoa" id="XM_038195899.1">
    <property type="protein sequence ID" value="XP_038051827.1"/>
    <property type="gene ID" value="LOC119724718"/>
</dbReference>
<dbReference type="InterPro" id="IPR006405">
    <property type="entry name" value="Nic_PRibTrfase_pncB"/>
</dbReference>
<accession>A0A913ZJ58</accession>
<dbReference type="Proteomes" id="UP000887568">
    <property type="component" value="Unplaced"/>
</dbReference>
<dbReference type="InterPro" id="IPR007229">
    <property type="entry name" value="Nic_PRibTrfase-Fam"/>
</dbReference>
<keyword evidence="5" id="KW-0597">Phosphoprotein</keyword>
<comment type="catalytic activity">
    <reaction evidence="10 11">
        <text>5-phospho-alpha-D-ribose 1-diphosphate + nicotinate + ATP + H2O = nicotinate beta-D-ribonucleotide + ADP + phosphate + diphosphate</text>
        <dbReference type="Rhea" id="RHEA:36163"/>
        <dbReference type="ChEBI" id="CHEBI:15377"/>
        <dbReference type="ChEBI" id="CHEBI:30616"/>
        <dbReference type="ChEBI" id="CHEBI:32544"/>
        <dbReference type="ChEBI" id="CHEBI:33019"/>
        <dbReference type="ChEBI" id="CHEBI:43474"/>
        <dbReference type="ChEBI" id="CHEBI:57502"/>
        <dbReference type="ChEBI" id="CHEBI:58017"/>
        <dbReference type="ChEBI" id="CHEBI:456216"/>
        <dbReference type="EC" id="6.3.4.21"/>
    </reaction>
</comment>
<keyword evidence="16" id="KW-1185">Reference proteome</keyword>
<dbReference type="RefSeq" id="XP_038051828.1">
    <property type="nucleotide sequence ID" value="XM_038195900.1"/>
</dbReference>
<dbReference type="GO" id="GO:0034355">
    <property type="term" value="P:NAD+ biosynthetic process via the salvage pathway"/>
    <property type="evidence" value="ECO:0007669"/>
    <property type="project" value="TreeGrafter"/>
</dbReference>
<dbReference type="Pfam" id="PF17956">
    <property type="entry name" value="NAPRTase_C"/>
    <property type="match status" value="1"/>
</dbReference>
<dbReference type="PANTHER" id="PTHR11098:SF1">
    <property type="entry name" value="NICOTINATE PHOSPHORIBOSYLTRANSFERASE"/>
    <property type="match status" value="1"/>
</dbReference>
<keyword evidence="7 11" id="KW-0662">Pyridine nucleotide biosynthesis</keyword>
<dbReference type="Gene3D" id="3.20.140.10">
    <property type="entry name" value="nicotinate phosphoribosyltransferase"/>
    <property type="match status" value="2"/>
</dbReference>
<feature type="domain" description="Nicotinate/nicotinamide phosphoribosyltransferase" evidence="12">
    <location>
        <begin position="323"/>
        <end position="423"/>
    </location>
</feature>
<name>A0A913ZJ58_PATMI</name>
<dbReference type="SUPFAM" id="SSF51690">
    <property type="entry name" value="Nicotinate/Quinolinate PRTase C-terminal domain-like"/>
    <property type="match status" value="1"/>
</dbReference>
<proteinExistence type="inferred from homology"/>